<keyword evidence="2" id="KW-0963">Cytoplasm</keyword>
<evidence type="ECO:0000256" key="5">
    <source>
        <dbReference type="ARBA" id="ARBA00022737"/>
    </source>
</evidence>
<dbReference type="SUPFAM" id="SSF50998">
    <property type="entry name" value="Quinoprotein alcohol dehydrogenase-like"/>
    <property type="match status" value="1"/>
</dbReference>
<comment type="subcellular location">
    <subcellularLocation>
        <location evidence="1">Cytoplasm</location>
    </subcellularLocation>
</comment>
<sequence>MQHETHQLPVTAVAFSGQDDILLTGEGNYLCAYDSGDKKLLAKQLTFRAQAIHGIILCEDSPSTGVIWGGFLTRRFHLDRSGSGFSITLGEVFSTDDWILDAALDPGSSVLALLTAHNALWISIPHTDDDNGLHDRLVPGSNCILYSAHIRWLSDSSCLIASGTAFGDIIVWSTAPTQSSGKWSAQSQIHYTFPAHAGSIFGVQISPWVHFPSSKNKKIVLASCSDDRNIKLWDISDLSAASPGLAQVVHETGFSTTPGGSGNASPPLLARTMGHISRIWHVRFGINGTATTLNSLLSFGEDASSITWSLTAASKPTTLPYVLNEDHVVAAHAGKNIWAVDITADGAVATGGADGAMALSPSPEPIRESEIPRALLGPGGDSFKAYGFVGRNALLATTEQGRVALLDLSSAESTASTIIAEPLPELRGYSVVECTAGLAFIAGTNGNLYSYVHGCRQLYKVTELTGKAAGLFAAHRASGGFALLVTSVVQHSALLLLLPDISAANEERLPSTQLALALPAGFTVTSFATVTVKGVSYSILGARNGYIALFSFDGNQSDTVRLVLIRESVHGKEAVTALHCVPTDFEDEHTYTVSTGRDGTLAIHRLSIACDSVELYLVHQLTLPFGPNIEAIYLTPSGGLWVWGFKSKHFTVYDVVAQREIMSVDCGGAHRNCAFQPSEGGGTFIWTKASKVYRMTQTALPYELLNSGGHGREIKSVAVTTLDRGRQIVATGAEDTNIKLWETVVESGFKCLHTLRKHNTGIQHLQWSTDGTYLVSSGGFEEFYVWKISSGLPYIDLGVICESKHPRSGSSDLRIMGFDLPESLAGSFEISMAYSDSTLKCWRYMDKSWQLLASADYLTACLMDVKSAHGDGTAVLTTATDGNIVRWVSSDGQQDRQLQWISRHKIHQNAIHAVTSINLTDGSRLLMTGGDDNAIAFSRISEEVKTLLIPRAHAAAVTGLAIVPIDEAKFWLVSTGIDQRVKLWEVKVNIAKAGVEGIEVKMLQDVFTAVADVSGLEVCKLEGGALGVLVCGVGMYLWGVPEERGIGAIRGQFDVDLYRPLLDLEAPEVKNNAAW</sequence>
<evidence type="ECO:0000313" key="9">
    <source>
        <dbReference type="Proteomes" id="UP001271007"/>
    </source>
</evidence>
<dbReference type="SUPFAM" id="SSF50978">
    <property type="entry name" value="WD40 repeat-like"/>
    <property type="match status" value="2"/>
</dbReference>
<dbReference type="InterPro" id="IPR051973">
    <property type="entry name" value="tRNA_Anticodon_Mtase-Reg"/>
</dbReference>
<dbReference type="PANTHER" id="PTHR14344:SF3">
    <property type="entry name" value="WD REPEAT-CONTAINING PROTEIN 6"/>
    <property type="match status" value="1"/>
</dbReference>
<keyword evidence="3 7" id="KW-0853">WD repeat</keyword>
<dbReference type="InterPro" id="IPR019775">
    <property type="entry name" value="WD40_repeat_CS"/>
</dbReference>
<dbReference type="AlphaFoldDB" id="A0AAJ0GHZ6"/>
<keyword evidence="5" id="KW-0677">Repeat</keyword>
<proteinExistence type="inferred from homology"/>
<dbReference type="InterPro" id="IPR001680">
    <property type="entry name" value="WD40_rpt"/>
</dbReference>
<keyword evidence="9" id="KW-1185">Reference proteome</keyword>
<evidence type="ECO:0000313" key="8">
    <source>
        <dbReference type="EMBL" id="KAK3057959.1"/>
    </source>
</evidence>
<gene>
    <name evidence="8" type="primary">WDR6</name>
    <name evidence="8" type="ORF">LTR09_001036</name>
</gene>
<dbReference type="PROSITE" id="PS50082">
    <property type="entry name" value="WD_REPEATS_2"/>
    <property type="match status" value="3"/>
</dbReference>
<comment type="caution">
    <text evidence="8">The sequence shown here is derived from an EMBL/GenBank/DDBJ whole genome shotgun (WGS) entry which is preliminary data.</text>
</comment>
<dbReference type="InterPro" id="IPR011047">
    <property type="entry name" value="Quinoprotein_ADH-like_sf"/>
</dbReference>
<dbReference type="PROSITE" id="PS00678">
    <property type="entry name" value="WD_REPEATS_1"/>
    <property type="match status" value="1"/>
</dbReference>
<dbReference type="Pfam" id="PF00400">
    <property type="entry name" value="WD40"/>
    <property type="match status" value="2"/>
</dbReference>
<dbReference type="GO" id="GO:0005737">
    <property type="term" value="C:cytoplasm"/>
    <property type="evidence" value="ECO:0007669"/>
    <property type="project" value="UniProtKB-SubCell"/>
</dbReference>
<keyword evidence="4" id="KW-0819">tRNA processing</keyword>
<evidence type="ECO:0000256" key="7">
    <source>
        <dbReference type="PROSITE-ProRule" id="PRU00221"/>
    </source>
</evidence>
<dbReference type="InterPro" id="IPR036322">
    <property type="entry name" value="WD40_repeat_dom_sf"/>
</dbReference>
<protein>
    <submittedName>
        <fullName evidence="8">WD repeat-containing protein 6</fullName>
    </submittedName>
</protein>
<evidence type="ECO:0000256" key="3">
    <source>
        <dbReference type="ARBA" id="ARBA00022574"/>
    </source>
</evidence>
<evidence type="ECO:0000256" key="2">
    <source>
        <dbReference type="ARBA" id="ARBA00022490"/>
    </source>
</evidence>
<feature type="repeat" description="WD" evidence="7">
    <location>
        <begin position="755"/>
        <end position="791"/>
    </location>
</feature>
<dbReference type="SMART" id="SM00320">
    <property type="entry name" value="WD40"/>
    <property type="match status" value="7"/>
</dbReference>
<dbReference type="Proteomes" id="UP001271007">
    <property type="component" value="Unassembled WGS sequence"/>
</dbReference>
<reference evidence="8" key="1">
    <citation type="submission" date="2023-04" db="EMBL/GenBank/DDBJ databases">
        <title>Black Yeasts Isolated from many extreme environments.</title>
        <authorList>
            <person name="Coleine C."/>
            <person name="Stajich J.E."/>
            <person name="Selbmann L."/>
        </authorList>
    </citation>
    <scope>NUCLEOTIDE SEQUENCE</scope>
    <source>
        <strain evidence="8">CCFEE 5312</strain>
    </source>
</reference>
<dbReference type="PANTHER" id="PTHR14344">
    <property type="entry name" value="WD REPEAT PROTEIN"/>
    <property type="match status" value="1"/>
</dbReference>
<feature type="repeat" description="WD" evidence="7">
    <location>
        <begin position="221"/>
        <end position="243"/>
    </location>
</feature>
<name>A0AAJ0GHZ6_9PEZI</name>
<accession>A0AAJ0GHZ6</accession>
<dbReference type="GO" id="GO:0030488">
    <property type="term" value="P:tRNA methylation"/>
    <property type="evidence" value="ECO:0007669"/>
    <property type="project" value="TreeGrafter"/>
</dbReference>
<feature type="repeat" description="WD" evidence="7">
    <location>
        <begin position="707"/>
        <end position="742"/>
    </location>
</feature>
<evidence type="ECO:0000256" key="6">
    <source>
        <dbReference type="ARBA" id="ARBA00038255"/>
    </source>
</evidence>
<dbReference type="Gene3D" id="2.130.10.10">
    <property type="entry name" value="YVTN repeat-like/Quinoprotein amine dehydrogenase"/>
    <property type="match status" value="3"/>
</dbReference>
<evidence type="ECO:0000256" key="1">
    <source>
        <dbReference type="ARBA" id="ARBA00004496"/>
    </source>
</evidence>
<evidence type="ECO:0000256" key="4">
    <source>
        <dbReference type="ARBA" id="ARBA00022694"/>
    </source>
</evidence>
<comment type="similarity">
    <text evidence="6">Belongs to the WD repeat WDR6 family.</text>
</comment>
<dbReference type="InterPro" id="IPR015943">
    <property type="entry name" value="WD40/YVTN_repeat-like_dom_sf"/>
</dbReference>
<organism evidence="8 9">
    <name type="scientific">Extremus antarcticus</name>
    <dbReference type="NCBI Taxonomy" id="702011"/>
    <lineage>
        <taxon>Eukaryota</taxon>
        <taxon>Fungi</taxon>
        <taxon>Dikarya</taxon>
        <taxon>Ascomycota</taxon>
        <taxon>Pezizomycotina</taxon>
        <taxon>Dothideomycetes</taxon>
        <taxon>Dothideomycetidae</taxon>
        <taxon>Mycosphaerellales</taxon>
        <taxon>Extremaceae</taxon>
        <taxon>Extremus</taxon>
    </lineage>
</organism>
<dbReference type="EMBL" id="JAWDJX010000002">
    <property type="protein sequence ID" value="KAK3057959.1"/>
    <property type="molecule type" value="Genomic_DNA"/>
</dbReference>